<sequence length="335" mass="38575">MWPKFNRENPFVPVEFTKDELIGVSLLWGFTLGFGYFVVYHAICLSRRLKRVNAFIVLVWLEIVACIGLYGLPTTLMASGTVSQDSLWIWLCIIIGWAIQLQCIIQIIANRLCILIDNRQRRKWLKLGLFLWIGFINITVACVWVPAVLQISTRWMEVNKIYDRVEKILYLITDAGLNFYFIRTVQQRLIAAGLTKYNRLLRFNKMIVWVSIAMDVLIIGFMFMKNPLVYLMVHPLAFMVKLEIEMAMSRLIVLIALGSGIHVDELDSDNSSRNSPHNLQSVQVSVSVHHEATRDYDRDEAYLNNDIKPSRDVIRMRTMGHSVQLDSKSGADFGV</sequence>
<proteinExistence type="predicted"/>
<organism evidence="2 3">
    <name type="scientific">Pterulicium gracile</name>
    <dbReference type="NCBI Taxonomy" id="1884261"/>
    <lineage>
        <taxon>Eukaryota</taxon>
        <taxon>Fungi</taxon>
        <taxon>Dikarya</taxon>
        <taxon>Basidiomycota</taxon>
        <taxon>Agaricomycotina</taxon>
        <taxon>Agaricomycetes</taxon>
        <taxon>Agaricomycetidae</taxon>
        <taxon>Agaricales</taxon>
        <taxon>Pleurotineae</taxon>
        <taxon>Pterulaceae</taxon>
        <taxon>Pterulicium</taxon>
    </lineage>
</organism>
<dbReference type="PANTHER" id="PTHR35179">
    <property type="entry name" value="PROTEIN CBG02620"/>
    <property type="match status" value="1"/>
</dbReference>
<feature type="transmembrane region" description="Helical" evidence="1">
    <location>
        <begin position="206"/>
        <end position="224"/>
    </location>
</feature>
<feature type="transmembrane region" description="Helical" evidence="1">
    <location>
        <begin position="87"/>
        <end position="109"/>
    </location>
</feature>
<gene>
    <name evidence="2" type="ORF">BDV98DRAFT_593153</name>
</gene>
<keyword evidence="1" id="KW-0472">Membrane</keyword>
<protein>
    <recommendedName>
        <fullName evidence="4">Integral membrane protein</fullName>
    </recommendedName>
</protein>
<reference evidence="2 3" key="1">
    <citation type="journal article" date="2019" name="Nat. Ecol. Evol.">
        <title>Megaphylogeny resolves global patterns of mushroom evolution.</title>
        <authorList>
            <person name="Varga T."/>
            <person name="Krizsan K."/>
            <person name="Foldi C."/>
            <person name="Dima B."/>
            <person name="Sanchez-Garcia M."/>
            <person name="Sanchez-Ramirez S."/>
            <person name="Szollosi G.J."/>
            <person name="Szarkandi J.G."/>
            <person name="Papp V."/>
            <person name="Albert L."/>
            <person name="Andreopoulos W."/>
            <person name="Angelini C."/>
            <person name="Antonin V."/>
            <person name="Barry K.W."/>
            <person name="Bougher N.L."/>
            <person name="Buchanan P."/>
            <person name="Buyck B."/>
            <person name="Bense V."/>
            <person name="Catcheside P."/>
            <person name="Chovatia M."/>
            <person name="Cooper J."/>
            <person name="Damon W."/>
            <person name="Desjardin D."/>
            <person name="Finy P."/>
            <person name="Geml J."/>
            <person name="Haridas S."/>
            <person name="Hughes K."/>
            <person name="Justo A."/>
            <person name="Karasinski D."/>
            <person name="Kautmanova I."/>
            <person name="Kiss B."/>
            <person name="Kocsube S."/>
            <person name="Kotiranta H."/>
            <person name="LaButti K.M."/>
            <person name="Lechner B.E."/>
            <person name="Liimatainen K."/>
            <person name="Lipzen A."/>
            <person name="Lukacs Z."/>
            <person name="Mihaltcheva S."/>
            <person name="Morgado L.N."/>
            <person name="Niskanen T."/>
            <person name="Noordeloos M.E."/>
            <person name="Ohm R.A."/>
            <person name="Ortiz-Santana B."/>
            <person name="Ovrebo C."/>
            <person name="Racz N."/>
            <person name="Riley R."/>
            <person name="Savchenko A."/>
            <person name="Shiryaev A."/>
            <person name="Soop K."/>
            <person name="Spirin V."/>
            <person name="Szebenyi C."/>
            <person name="Tomsovsky M."/>
            <person name="Tulloss R.E."/>
            <person name="Uehling J."/>
            <person name="Grigoriev I.V."/>
            <person name="Vagvolgyi C."/>
            <person name="Papp T."/>
            <person name="Martin F.M."/>
            <person name="Miettinen O."/>
            <person name="Hibbett D.S."/>
            <person name="Nagy L.G."/>
        </authorList>
    </citation>
    <scope>NUCLEOTIDE SEQUENCE [LARGE SCALE GENOMIC DNA]</scope>
    <source>
        <strain evidence="2 3">CBS 309.79</strain>
    </source>
</reference>
<feature type="transmembrane region" description="Helical" evidence="1">
    <location>
        <begin position="168"/>
        <end position="185"/>
    </location>
</feature>
<evidence type="ECO:0000313" key="3">
    <source>
        <dbReference type="Proteomes" id="UP000305067"/>
    </source>
</evidence>
<dbReference type="Proteomes" id="UP000305067">
    <property type="component" value="Unassembled WGS sequence"/>
</dbReference>
<dbReference type="EMBL" id="ML178825">
    <property type="protein sequence ID" value="TFL01247.1"/>
    <property type="molecule type" value="Genomic_DNA"/>
</dbReference>
<keyword evidence="1" id="KW-0812">Transmembrane</keyword>
<dbReference type="AlphaFoldDB" id="A0A5C3QIA9"/>
<feature type="transmembrane region" description="Helical" evidence="1">
    <location>
        <begin position="129"/>
        <end position="148"/>
    </location>
</feature>
<evidence type="ECO:0000256" key="1">
    <source>
        <dbReference type="SAM" id="Phobius"/>
    </source>
</evidence>
<accession>A0A5C3QIA9</accession>
<dbReference type="PANTHER" id="PTHR35179:SF1">
    <property type="entry name" value="INTEGRAL MEMBRANE PROTEIN"/>
    <property type="match status" value="1"/>
</dbReference>
<evidence type="ECO:0000313" key="2">
    <source>
        <dbReference type="EMBL" id="TFL01247.1"/>
    </source>
</evidence>
<keyword evidence="1" id="KW-1133">Transmembrane helix</keyword>
<feature type="transmembrane region" description="Helical" evidence="1">
    <location>
        <begin position="20"/>
        <end position="40"/>
    </location>
</feature>
<feature type="transmembrane region" description="Helical" evidence="1">
    <location>
        <begin position="52"/>
        <end position="72"/>
    </location>
</feature>
<evidence type="ECO:0008006" key="4">
    <source>
        <dbReference type="Google" id="ProtNLM"/>
    </source>
</evidence>
<dbReference type="OrthoDB" id="3205825at2759"/>
<name>A0A5C3QIA9_9AGAR</name>
<keyword evidence="3" id="KW-1185">Reference proteome</keyword>